<dbReference type="AlphaFoldDB" id="A0A8H5HXA9"/>
<dbReference type="PROSITE" id="PS50011">
    <property type="entry name" value="PROTEIN_KINASE_DOM"/>
    <property type="match status" value="2"/>
</dbReference>
<dbReference type="InterPro" id="IPR008271">
    <property type="entry name" value="Ser/Thr_kinase_AS"/>
</dbReference>
<feature type="compositionally biased region" description="Low complexity" evidence="1">
    <location>
        <begin position="118"/>
        <end position="133"/>
    </location>
</feature>
<keyword evidence="4" id="KW-1185">Reference proteome</keyword>
<dbReference type="GO" id="GO:0005524">
    <property type="term" value="F:ATP binding"/>
    <property type="evidence" value="ECO:0007669"/>
    <property type="project" value="InterPro"/>
</dbReference>
<reference evidence="3 4" key="1">
    <citation type="journal article" date="2020" name="ISME J.">
        <title>Uncovering the hidden diversity of litter-decomposition mechanisms in mushroom-forming fungi.</title>
        <authorList>
            <person name="Floudas D."/>
            <person name="Bentzer J."/>
            <person name="Ahren D."/>
            <person name="Johansson T."/>
            <person name="Persson P."/>
            <person name="Tunlid A."/>
        </authorList>
    </citation>
    <scope>NUCLEOTIDE SEQUENCE [LARGE SCALE GENOMIC DNA]</scope>
    <source>
        <strain evidence="3 4">CBS 406.79</strain>
    </source>
</reference>
<dbReference type="Proteomes" id="UP000518752">
    <property type="component" value="Unassembled WGS sequence"/>
</dbReference>
<sequence>MATVSSPSPGFAFLRSTKGRPSIQSSVRHKPKTIIQDITQTFSTKVTDEPIPSTSRAALEVPQTFAATKERKPKRKDKYSRPLPPTPPPSESILSPESNFDWRFFKASLLYKTFDNESLSSSSPTISSPTFSSAPYADRPAKKKYRPHLIYSRLHKLAEREISKAVNRGINVDREVLDNLSEIQVGAVNAVVQSRKYRDKLSEILSSLAGPEITSETRVYEAITSDEPQVANLIRVIVYSEDEKASALELKEKDAELFMDALEDVMSGFSESELLESRRLLIKLSKNSTNLPAYMFIDGVASVKDKNSFGGTFGDVYKSTYRNKPVALKRLRNFQQAESHRIYREALIWQRLSHKFILPFLGIDAENFPRSPCMVSPWMPGGTVNQFLKRNPRINIDKMLFEIAQGIDHLHLQDICHGDIKGGNILIDENGQPKLADFGLTTVTDATLHNTTDQGGTLRWMAPELLYPLPGIESYKRTTASDIYAYGCLCIELYTGRVPFANVRTEYLVLEKVHKGERPERPSGGNTMTDELWNLINWCWHQDRAARPRIGLVVDHLKHILRRSATDPAASMAAPLPRVQSNTSLATVGNFSLFGQTLTPQGLPTRIIPSEEEAALMRCLKRVRCHADPSRLYHELKLKSSNYSSSSPVKNYVARIKDTNSSVAVKQLKISHLDSFTLRLLTDEFSNMRFLHHPNIINYIDLFQHENYIWVVLEDLSNPLYLKKVIVANLNRDHGMKEAFITTVLRNVVHAVHYLHRHRISHGNINAEQVLLSYAGHSILVRLKLAAMIKDPDTYPRARRRPPNGDKEAQLTTDIWDLGLLAIEMFDSAMSLDLESPQLIDDFATMDPPPSPSLLGFVKWTMRDSPSERPLITALVQMPFLKK</sequence>
<dbReference type="InterPro" id="IPR000719">
    <property type="entry name" value="Prot_kinase_dom"/>
</dbReference>
<dbReference type="Pfam" id="PF00069">
    <property type="entry name" value="Pkinase"/>
    <property type="match status" value="1"/>
</dbReference>
<dbReference type="Pfam" id="PF07714">
    <property type="entry name" value="PK_Tyr_Ser-Thr"/>
    <property type="match status" value="1"/>
</dbReference>
<dbReference type="GO" id="GO:0004674">
    <property type="term" value="F:protein serine/threonine kinase activity"/>
    <property type="evidence" value="ECO:0007669"/>
    <property type="project" value="TreeGrafter"/>
</dbReference>
<name>A0A8H5HXA9_9AGAR</name>
<evidence type="ECO:0000256" key="1">
    <source>
        <dbReference type="SAM" id="MobiDB-lite"/>
    </source>
</evidence>
<dbReference type="PANTHER" id="PTHR44329">
    <property type="entry name" value="SERINE/THREONINE-PROTEIN KINASE TNNI3K-RELATED"/>
    <property type="match status" value="1"/>
</dbReference>
<protein>
    <recommendedName>
        <fullName evidence="2">Protein kinase domain-containing protein</fullName>
    </recommendedName>
</protein>
<comment type="caution">
    <text evidence="3">The sequence shown here is derived from an EMBL/GenBank/DDBJ whole genome shotgun (WGS) entry which is preliminary data.</text>
</comment>
<proteinExistence type="predicted"/>
<organism evidence="3 4">
    <name type="scientific">Collybiopsis confluens</name>
    <dbReference type="NCBI Taxonomy" id="2823264"/>
    <lineage>
        <taxon>Eukaryota</taxon>
        <taxon>Fungi</taxon>
        <taxon>Dikarya</taxon>
        <taxon>Basidiomycota</taxon>
        <taxon>Agaricomycotina</taxon>
        <taxon>Agaricomycetes</taxon>
        <taxon>Agaricomycetidae</taxon>
        <taxon>Agaricales</taxon>
        <taxon>Marasmiineae</taxon>
        <taxon>Omphalotaceae</taxon>
        <taxon>Collybiopsis</taxon>
    </lineage>
</organism>
<dbReference type="Gene3D" id="3.30.200.20">
    <property type="entry name" value="Phosphorylase Kinase, domain 1"/>
    <property type="match status" value="1"/>
</dbReference>
<feature type="region of interest" description="Disordered" evidence="1">
    <location>
        <begin position="1"/>
        <end position="31"/>
    </location>
</feature>
<gene>
    <name evidence="3" type="ORF">D9757_003029</name>
</gene>
<dbReference type="SUPFAM" id="SSF56112">
    <property type="entry name" value="Protein kinase-like (PK-like)"/>
    <property type="match status" value="2"/>
</dbReference>
<dbReference type="SMART" id="SM00220">
    <property type="entry name" value="S_TKc"/>
    <property type="match status" value="1"/>
</dbReference>
<feature type="domain" description="Protein kinase" evidence="2">
    <location>
        <begin position="632"/>
        <end position="881"/>
    </location>
</feature>
<evidence type="ECO:0000313" key="3">
    <source>
        <dbReference type="EMBL" id="KAF5391138.1"/>
    </source>
</evidence>
<feature type="region of interest" description="Disordered" evidence="1">
    <location>
        <begin position="44"/>
        <end position="95"/>
    </location>
</feature>
<feature type="domain" description="Protein kinase" evidence="2">
    <location>
        <begin position="302"/>
        <end position="562"/>
    </location>
</feature>
<feature type="region of interest" description="Disordered" evidence="1">
    <location>
        <begin position="117"/>
        <end position="139"/>
    </location>
</feature>
<dbReference type="OrthoDB" id="346907at2759"/>
<accession>A0A8H5HXA9</accession>
<dbReference type="Gene3D" id="1.10.510.10">
    <property type="entry name" value="Transferase(Phosphotransferase) domain 1"/>
    <property type="match status" value="2"/>
</dbReference>
<evidence type="ECO:0000313" key="4">
    <source>
        <dbReference type="Proteomes" id="UP000518752"/>
    </source>
</evidence>
<dbReference type="InterPro" id="IPR051681">
    <property type="entry name" value="Ser/Thr_Kinases-Pseudokinases"/>
</dbReference>
<dbReference type="EMBL" id="JAACJN010000011">
    <property type="protein sequence ID" value="KAF5391138.1"/>
    <property type="molecule type" value="Genomic_DNA"/>
</dbReference>
<dbReference type="InterPro" id="IPR011009">
    <property type="entry name" value="Kinase-like_dom_sf"/>
</dbReference>
<dbReference type="PROSITE" id="PS00108">
    <property type="entry name" value="PROTEIN_KINASE_ST"/>
    <property type="match status" value="1"/>
</dbReference>
<dbReference type="InterPro" id="IPR001245">
    <property type="entry name" value="Ser-Thr/Tyr_kinase_cat_dom"/>
</dbReference>
<evidence type="ECO:0000259" key="2">
    <source>
        <dbReference type="PROSITE" id="PS50011"/>
    </source>
</evidence>